<dbReference type="OMA" id="DNESAQF"/>
<dbReference type="Proteomes" id="UP000001548">
    <property type="component" value="Unassembled WGS sequence"/>
</dbReference>
<accession>D3KH39</accession>
<proteinExistence type="predicted"/>
<dbReference type="HOGENOM" id="CLU_623251_0_0_1"/>
<evidence type="ECO:0000313" key="2">
    <source>
        <dbReference type="Proteomes" id="UP000001548"/>
    </source>
</evidence>
<organism evidence="1 2">
    <name type="scientific">Giardia intestinalis (strain ATCC 50803 / WB clone C6)</name>
    <name type="common">Giardia lamblia</name>
    <dbReference type="NCBI Taxonomy" id="184922"/>
    <lineage>
        <taxon>Eukaryota</taxon>
        <taxon>Metamonada</taxon>
        <taxon>Diplomonadida</taxon>
        <taxon>Hexamitidae</taxon>
        <taxon>Giardiinae</taxon>
        <taxon>Giardia</taxon>
    </lineage>
</organism>
<protein>
    <submittedName>
        <fullName evidence="1">Uncharacterized protein</fullName>
    </submittedName>
</protein>
<reference evidence="1 2" key="1">
    <citation type="journal article" date="2007" name="Science">
        <title>Genomic minimalism in the early diverging intestinal parasite Giardia lamblia.</title>
        <authorList>
            <person name="Morrison H.G."/>
            <person name="McArthur A.G."/>
            <person name="Gillin F.D."/>
            <person name="Aley S.B."/>
            <person name="Adam R.D."/>
            <person name="Olsen G.J."/>
            <person name="Best A.A."/>
            <person name="Cande W.Z."/>
            <person name="Chen F."/>
            <person name="Cipriano M.J."/>
            <person name="Davids B.J."/>
            <person name="Dawson S.C."/>
            <person name="Elmendorf H.G."/>
            <person name="Hehl A.B."/>
            <person name="Holder M.E."/>
            <person name="Huse S.M."/>
            <person name="Kim U.U."/>
            <person name="Lasek-Nesselquist E."/>
            <person name="Manning G."/>
            <person name="Nigam A."/>
            <person name="Nixon J.E."/>
            <person name="Palm D."/>
            <person name="Passamaneck N.E."/>
            <person name="Prabhu A."/>
            <person name="Reich C.I."/>
            <person name="Reiner D.S."/>
            <person name="Samuelson J."/>
            <person name="Svard S.G."/>
            <person name="Sogin M.L."/>
        </authorList>
    </citation>
    <scope>NUCLEOTIDE SEQUENCE [LARGE SCALE GENOMIC DNA]</scope>
    <source>
        <strain evidence="1 2">WB C6</strain>
    </source>
</reference>
<gene>
    <name evidence="1" type="ORF">GL50803_00114651</name>
</gene>
<keyword evidence="2" id="KW-1185">Reference proteome</keyword>
<comment type="caution">
    <text evidence="1">The sequence shown here is derived from an EMBL/GenBank/DDBJ whole genome shotgun (WGS) entry which is preliminary data.</text>
</comment>
<dbReference type="AlphaFoldDB" id="D3KH39"/>
<dbReference type="EMBL" id="AACB03000001">
    <property type="protein sequence ID" value="KAE8305778.1"/>
    <property type="molecule type" value="Genomic_DNA"/>
</dbReference>
<sequence length="440" mass="49649">MRCPRCHLDTLELQGDGTIYLCRRCKYIQDNESAQFVTPEQFTETLKNKWITTQTVKPRRSIKKHTRRKVQLDDEGLKELRLSYNKYSRRLRQFSLPSKTLSAIWKRACSSVLGIYQHFRTVIAEDPGTFSSIHANFVANAILECQANGLEPNISSSSILTLLSRPKAMAIATYVLAAELAGELVMPSCITLYLESRDTAQKPPSLLLVSRCYRILPILILSPMTRARLLFDVRTAFTQIASLCLVFQGYKLDHPLITPWIELSTRLSTLYPIPLCGFHAFMPIPAASSNSSISRNLLSPCRYVCILLLLAYLSLMLARSQDDFWKYSSPSLLPSNLTVRYHNSFMWSTETTKFFKAIGLNFLVYKPFNSFSLEEFIGSSGTQSRAIDENSAELPLVDDVACMLATICELSVERFVKSSLDVACALPSRTNPKMDQSKLG</sequence>
<name>D3KH39_GIAIC</name>
<evidence type="ECO:0000313" key="1">
    <source>
        <dbReference type="EMBL" id="KAE8305778.1"/>
    </source>
</evidence>
<dbReference type="VEuPathDB" id="GiardiaDB:GL50803_114651"/>